<accession>K4KLN2</accession>
<organism evidence="2 3">
    <name type="scientific">Simiduia agarivorans (strain DSM 21679 / JCM 13881 / BCRC 17597 / SA1)</name>
    <dbReference type="NCBI Taxonomy" id="1117647"/>
    <lineage>
        <taxon>Bacteria</taxon>
        <taxon>Pseudomonadati</taxon>
        <taxon>Pseudomonadota</taxon>
        <taxon>Gammaproteobacteria</taxon>
        <taxon>Cellvibrionales</taxon>
        <taxon>Cellvibrionaceae</taxon>
        <taxon>Simiduia</taxon>
    </lineage>
</organism>
<keyword evidence="1" id="KW-1133">Transmembrane helix</keyword>
<keyword evidence="1" id="KW-0472">Membrane</keyword>
<sequence length="234" mass="26081">MACPKCHYQRKPTDQGHPDLCPACGIAINKWRPADEPETAVRTVEARPGLVETLLVPARDGFLWPRAGLWLALLLWTGWFAMHGIDWEVIGGSFMHNINLPFHEFGHVAFSPFGRFMAILGGSLFQLILPLGLAAAFVLQQHNNFAGSVCCWWCGQSFVDLAPYIQDAPYRALPLVAGMGEEAHDWGNLLTMTHSLHWAKPLANISFFVGLVLMGLALYWGYQLLRKQKQAEAV</sequence>
<name>K4KLN2_SIMAS</name>
<dbReference type="RefSeq" id="WP_015048094.1">
    <property type="nucleotide sequence ID" value="NC_018868.3"/>
</dbReference>
<feature type="transmembrane region" description="Helical" evidence="1">
    <location>
        <begin position="202"/>
        <end position="222"/>
    </location>
</feature>
<reference evidence="2 3" key="1">
    <citation type="journal article" date="2013" name="Genome Announc.">
        <title>Complete genome sequence of Simiduia agarivorans SA1(T), a marine bacterium able to degrade a variety of polysaccharides.</title>
        <authorList>
            <person name="Lin S.Y."/>
            <person name="Shieh W.Y."/>
            <person name="Chen J.S."/>
            <person name="Tang S.L."/>
        </authorList>
    </citation>
    <scope>NUCLEOTIDE SEQUENCE [LARGE SCALE GENOMIC DNA]</scope>
    <source>
        <strain evidence="3">DSM 21679 / JCM 13881 / BCRC 17597 / SA1</strain>
    </source>
</reference>
<dbReference type="AlphaFoldDB" id="K4KLN2"/>
<dbReference type="HOGENOM" id="CLU_1093106_0_0_6"/>
<keyword evidence="1" id="KW-0812">Transmembrane</keyword>
<dbReference type="EMBL" id="CP003746">
    <property type="protein sequence ID" value="AFU99941.1"/>
    <property type="molecule type" value="Genomic_DNA"/>
</dbReference>
<gene>
    <name evidence="2" type="ordered locus">M5M_14015</name>
</gene>
<dbReference type="OrthoDB" id="9801221at2"/>
<evidence type="ECO:0000256" key="1">
    <source>
        <dbReference type="SAM" id="Phobius"/>
    </source>
</evidence>
<feature type="transmembrane region" description="Helical" evidence="1">
    <location>
        <begin position="116"/>
        <end position="139"/>
    </location>
</feature>
<protein>
    <submittedName>
        <fullName evidence="2">Uncharacterized protein</fullName>
    </submittedName>
</protein>
<feature type="transmembrane region" description="Helical" evidence="1">
    <location>
        <begin position="67"/>
        <end position="85"/>
    </location>
</feature>
<evidence type="ECO:0000313" key="3">
    <source>
        <dbReference type="Proteomes" id="UP000000466"/>
    </source>
</evidence>
<keyword evidence="3" id="KW-1185">Reference proteome</keyword>
<evidence type="ECO:0000313" key="2">
    <source>
        <dbReference type="EMBL" id="AFU99941.1"/>
    </source>
</evidence>
<proteinExistence type="predicted"/>
<dbReference type="STRING" id="1117647.M5M_14015"/>
<dbReference type="Proteomes" id="UP000000466">
    <property type="component" value="Chromosome"/>
</dbReference>
<dbReference type="eggNOG" id="ENOG502ZC4V">
    <property type="taxonomic scope" value="Bacteria"/>
</dbReference>
<dbReference type="KEGG" id="saga:M5M_14015"/>